<reference evidence="1 2" key="1">
    <citation type="submission" date="2015-01" db="EMBL/GenBank/DDBJ databases">
        <title>Genome Assembly of Bacillus badius MTCC 1458.</title>
        <authorList>
            <person name="Verma A."/>
            <person name="Khatri I."/>
            <person name="Mual P."/>
            <person name="Subramanian S."/>
            <person name="Krishnamurthi S."/>
        </authorList>
    </citation>
    <scope>NUCLEOTIDE SEQUENCE [LARGE SCALE GENOMIC DNA]</scope>
    <source>
        <strain evidence="1 2">MTCC 1458</strain>
    </source>
</reference>
<dbReference type="EMBL" id="JXLP01000019">
    <property type="protein sequence ID" value="KIL77000.1"/>
    <property type="molecule type" value="Genomic_DNA"/>
</dbReference>
<evidence type="ECO:0000313" key="1">
    <source>
        <dbReference type="EMBL" id="KIL77000.1"/>
    </source>
</evidence>
<protein>
    <recommendedName>
        <fullName evidence="3">Ribose 5-phosphate isomerase B</fullName>
    </recommendedName>
</protein>
<keyword evidence="2" id="KW-1185">Reference proteome</keyword>
<evidence type="ECO:0000313" key="2">
    <source>
        <dbReference type="Proteomes" id="UP000031982"/>
    </source>
</evidence>
<sequence>MAGRGAFCADENNQEACSTANQKAGPFSYFSVIMKGFRQIYYGKLRGREE</sequence>
<organism evidence="1 2">
    <name type="scientific">Bacillus badius</name>
    <dbReference type="NCBI Taxonomy" id="1455"/>
    <lineage>
        <taxon>Bacteria</taxon>
        <taxon>Bacillati</taxon>
        <taxon>Bacillota</taxon>
        <taxon>Bacilli</taxon>
        <taxon>Bacillales</taxon>
        <taxon>Bacillaceae</taxon>
        <taxon>Pseudobacillus</taxon>
    </lineage>
</organism>
<comment type="caution">
    <text evidence="1">The sequence shown here is derived from an EMBL/GenBank/DDBJ whole genome shotgun (WGS) entry which is preliminary data.</text>
</comment>
<gene>
    <name evidence="1" type="ORF">SD77_1960</name>
</gene>
<evidence type="ECO:0008006" key="3">
    <source>
        <dbReference type="Google" id="ProtNLM"/>
    </source>
</evidence>
<dbReference type="Proteomes" id="UP000031982">
    <property type="component" value="Unassembled WGS sequence"/>
</dbReference>
<accession>A0ABR5AQH7</accession>
<proteinExistence type="predicted"/>
<name>A0ABR5AQH7_BACBA</name>